<dbReference type="EMBL" id="HBUF01262544">
    <property type="protein sequence ID" value="CAG6683319.1"/>
    <property type="molecule type" value="Transcribed_RNA"/>
</dbReference>
<keyword evidence="17" id="KW-0464">Manganese</keyword>
<dbReference type="InterPro" id="IPR026050">
    <property type="entry name" value="C1GALT1/C1GALT1_chp1"/>
</dbReference>
<feature type="domain" description="Fringe-like glycosyltransferase" evidence="25">
    <location>
        <begin position="135"/>
        <end position="269"/>
    </location>
</feature>
<evidence type="ECO:0000256" key="19">
    <source>
        <dbReference type="ARBA" id="ARBA00041226"/>
    </source>
</evidence>
<comment type="subunit">
    <text evidence="5">Homodimer; disulfide-linked.</text>
</comment>
<keyword evidence="16" id="KW-0325">Glycoprotein</keyword>
<dbReference type="InterPro" id="IPR003378">
    <property type="entry name" value="Fringe-like_glycosylTrfase"/>
</dbReference>
<evidence type="ECO:0000256" key="1">
    <source>
        <dbReference type="ARBA" id="ARBA00001936"/>
    </source>
</evidence>
<evidence type="ECO:0000256" key="12">
    <source>
        <dbReference type="ARBA" id="ARBA00022968"/>
    </source>
</evidence>
<evidence type="ECO:0000256" key="8">
    <source>
        <dbReference type="ARBA" id="ARBA00022679"/>
    </source>
</evidence>
<evidence type="ECO:0000256" key="18">
    <source>
        <dbReference type="ARBA" id="ARBA00040898"/>
    </source>
</evidence>
<dbReference type="GO" id="GO:0000166">
    <property type="term" value="F:nucleotide binding"/>
    <property type="evidence" value="ECO:0007669"/>
    <property type="project" value="UniProtKB-KW"/>
</dbReference>
<feature type="compositionally biased region" description="Basic and acidic residues" evidence="23">
    <location>
        <begin position="83"/>
        <end position="107"/>
    </location>
</feature>
<evidence type="ECO:0000256" key="2">
    <source>
        <dbReference type="ARBA" id="ARBA00004606"/>
    </source>
</evidence>
<sequence>MVNVKYTLLESASTGFLRPATGRSFILSFFVGISFGFTFAYVLLTLTQSQFHEYSLIPIREELDPQTGEVKYRASSPRPPKHYQVDESGVDHGHRHEGHDHAHNFKDVGDHHADEAHHHGEDVIAKELKKKVRVLCWVMTNPTNHDRKARHVKATWGKRCNILLFMSSSVDPNLGSINLNISEGRNHLWGKTKAAFRYIYQNYRGQYDWVLKADDDTYVVVENLRYMLIHYPKSEPLYFGCKFKPFVKQGYMSGGAGYVLSEEAVHLFIEKALPNPGCRQDEDGAEDAEIGVCLALAGVKAGDSRDNLGRGRFFPFVPEHHLIPGHSDPNYWYWQYIYYPVEEGMNCCSDTAITFHYVSPEQMYVLEYLVYHLRPYGISHDYTLEDLNSTAQSFTAPNVRWDGKWPTTTKEPEPVDSLDLEEEEEEETEVKEKKEKVEEKEKVKQDVVEGDKQ</sequence>
<dbReference type="FunFam" id="3.90.550.50:FF:000017">
    <property type="entry name" value="Glycoprotein-N-acetylgalactosamine 3-beta-galactosyltransferase 1"/>
    <property type="match status" value="1"/>
</dbReference>
<feature type="region of interest" description="Disordered" evidence="23">
    <location>
        <begin position="402"/>
        <end position="453"/>
    </location>
</feature>
<evidence type="ECO:0000256" key="3">
    <source>
        <dbReference type="ARBA" id="ARBA00004922"/>
    </source>
</evidence>
<keyword evidence="7 26" id="KW-0328">Glycosyltransferase</keyword>
<evidence type="ECO:0000313" key="26">
    <source>
        <dbReference type="EMBL" id="CAG6683321.1"/>
    </source>
</evidence>
<feature type="transmembrane region" description="Helical" evidence="24">
    <location>
        <begin position="25"/>
        <end position="44"/>
    </location>
</feature>
<evidence type="ECO:0000256" key="17">
    <source>
        <dbReference type="ARBA" id="ARBA00023211"/>
    </source>
</evidence>
<dbReference type="GO" id="GO:0030145">
    <property type="term" value="F:manganese ion binding"/>
    <property type="evidence" value="ECO:0007669"/>
    <property type="project" value="UniProtKB-ARBA"/>
</dbReference>
<comment type="cofactor">
    <cofactor evidence="1">
        <name>Mn(2+)</name>
        <dbReference type="ChEBI" id="CHEBI:29035"/>
    </cofactor>
</comment>
<protein>
    <recommendedName>
        <fullName evidence="18">Glycoprotein-N-acetylgalactosamine 3-beta-galactosyltransferase 1</fullName>
        <ecNumber evidence="6">2.4.1.122</ecNumber>
    </recommendedName>
    <alternativeName>
        <fullName evidence="20">Core 1 O-glycan T-synthase</fullName>
    </alternativeName>
    <alternativeName>
        <fullName evidence="21">Core 1 UDP-galactose:N-acetylgalactosamine-alpha-R beta 1,3-galactosyltransferase 1</fullName>
    </alternativeName>
    <alternativeName>
        <fullName evidence="19">Core 1 beta1,3-galactosyltransferase 1</fullName>
    </alternativeName>
</protein>
<dbReference type="PANTHER" id="PTHR23033">
    <property type="entry name" value="BETA1,3-GALACTOSYLTRANSFERASE"/>
    <property type="match status" value="1"/>
</dbReference>
<feature type="region of interest" description="Disordered" evidence="23">
    <location>
        <begin position="67"/>
        <end position="107"/>
    </location>
</feature>
<keyword evidence="12" id="KW-0735">Signal-anchor</keyword>
<evidence type="ECO:0000256" key="11">
    <source>
        <dbReference type="ARBA" id="ARBA00022741"/>
    </source>
</evidence>
<name>A0A8D8TDE0_9HEMI</name>
<evidence type="ECO:0000256" key="21">
    <source>
        <dbReference type="ARBA" id="ARBA00043065"/>
    </source>
</evidence>
<comment type="similarity">
    <text evidence="4">Belongs to the glycosyltransferase 31 family. Beta3-Gal-T subfamily.</text>
</comment>
<keyword evidence="11" id="KW-0547">Nucleotide-binding</keyword>
<keyword evidence="10" id="KW-0479">Metal-binding</keyword>
<keyword evidence="15" id="KW-1015">Disulfide bond</keyword>
<dbReference type="EC" id="2.4.1.122" evidence="6"/>
<keyword evidence="9 24" id="KW-0812">Transmembrane</keyword>
<evidence type="ECO:0000259" key="25">
    <source>
        <dbReference type="Pfam" id="PF02434"/>
    </source>
</evidence>
<keyword evidence="13 24" id="KW-1133">Transmembrane helix</keyword>
<feature type="compositionally biased region" description="Acidic residues" evidence="23">
    <location>
        <begin position="414"/>
        <end position="429"/>
    </location>
</feature>
<comment type="pathway">
    <text evidence="3">Protein modification; protein glycosylation.</text>
</comment>
<evidence type="ECO:0000256" key="16">
    <source>
        <dbReference type="ARBA" id="ARBA00023180"/>
    </source>
</evidence>
<feature type="compositionally biased region" description="Basic and acidic residues" evidence="23">
    <location>
        <begin position="430"/>
        <end position="453"/>
    </location>
</feature>
<evidence type="ECO:0000256" key="4">
    <source>
        <dbReference type="ARBA" id="ARBA00006462"/>
    </source>
</evidence>
<comment type="function">
    <text evidence="22">Glycosyltransferase that generates the core 1 O-glycan Gal-beta1-3GalNAc-alpha1-Ser/Thr (T antigen), which is a precursor for many extended O-glycans in glycoproteins.</text>
</comment>
<evidence type="ECO:0000256" key="7">
    <source>
        <dbReference type="ARBA" id="ARBA00022676"/>
    </source>
</evidence>
<dbReference type="PANTHER" id="PTHR23033:SF14">
    <property type="entry name" value="GLYCOPROTEIN-N-ACETYLGALACTOSAMINE 3-BETA-GALACTOSYLTRANSFERASE 1-RELATED"/>
    <property type="match status" value="1"/>
</dbReference>
<comment type="subcellular location">
    <subcellularLocation>
        <location evidence="2">Membrane</location>
        <topology evidence="2">Single-pass type II membrane protein</topology>
    </subcellularLocation>
</comment>
<keyword evidence="14 24" id="KW-0472">Membrane</keyword>
<dbReference type="GO" id="GO:0016020">
    <property type="term" value="C:membrane"/>
    <property type="evidence" value="ECO:0007669"/>
    <property type="project" value="UniProtKB-SubCell"/>
</dbReference>
<evidence type="ECO:0000256" key="14">
    <source>
        <dbReference type="ARBA" id="ARBA00023136"/>
    </source>
</evidence>
<evidence type="ECO:0000256" key="24">
    <source>
        <dbReference type="SAM" id="Phobius"/>
    </source>
</evidence>
<reference evidence="26" key="1">
    <citation type="submission" date="2021-05" db="EMBL/GenBank/DDBJ databases">
        <authorList>
            <person name="Alioto T."/>
            <person name="Alioto T."/>
            <person name="Gomez Garrido J."/>
        </authorList>
    </citation>
    <scope>NUCLEOTIDE SEQUENCE</scope>
</reference>
<organism evidence="26">
    <name type="scientific">Cacopsylla melanoneura</name>
    <dbReference type="NCBI Taxonomy" id="428564"/>
    <lineage>
        <taxon>Eukaryota</taxon>
        <taxon>Metazoa</taxon>
        <taxon>Ecdysozoa</taxon>
        <taxon>Arthropoda</taxon>
        <taxon>Hexapoda</taxon>
        <taxon>Insecta</taxon>
        <taxon>Pterygota</taxon>
        <taxon>Neoptera</taxon>
        <taxon>Paraneoptera</taxon>
        <taxon>Hemiptera</taxon>
        <taxon>Sternorrhyncha</taxon>
        <taxon>Psylloidea</taxon>
        <taxon>Psyllidae</taxon>
        <taxon>Psyllinae</taxon>
        <taxon>Cacopsylla</taxon>
    </lineage>
</organism>
<evidence type="ECO:0000256" key="9">
    <source>
        <dbReference type="ARBA" id="ARBA00022692"/>
    </source>
</evidence>
<dbReference type="EMBL" id="HBUF01262545">
    <property type="protein sequence ID" value="CAG6683320.1"/>
    <property type="molecule type" value="Transcribed_RNA"/>
</dbReference>
<evidence type="ECO:0000256" key="10">
    <source>
        <dbReference type="ARBA" id="ARBA00022723"/>
    </source>
</evidence>
<keyword evidence="8 26" id="KW-0808">Transferase</keyword>
<evidence type="ECO:0000256" key="15">
    <source>
        <dbReference type="ARBA" id="ARBA00023157"/>
    </source>
</evidence>
<accession>A0A8D8TDE0</accession>
<dbReference type="Pfam" id="PF02434">
    <property type="entry name" value="Fringe"/>
    <property type="match status" value="1"/>
</dbReference>
<proteinExistence type="inferred from homology"/>
<dbReference type="UniPathway" id="UPA00378"/>
<evidence type="ECO:0000256" key="23">
    <source>
        <dbReference type="SAM" id="MobiDB-lite"/>
    </source>
</evidence>
<dbReference type="GO" id="GO:0016263">
    <property type="term" value="F:glycoprotein-N-acetylgalactosamine 3-beta-galactosyltransferase activity"/>
    <property type="evidence" value="ECO:0007669"/>
    <property type="project" value="UniProtKB-EC"/>
</dbReference>
<evidence type="ECO:0000256" key="5">
    <source>
        <dbReference type="ARBA" id="ARBA00011748"/>
    </source>
</evidence>
<evidence type="ECO:0000256" key="6">
    <source>
        <dbReference type="ARBA" id="ARBA00012557"/>
    </source>
</evidence>
<dbReference type="EMBL" id="HBUF01262546">
    <property type="protein sequence ID" value="CAG6683321.1"/>
    <property type="molecule type" value="Transcribed_RNA"/>
</dbReference>
<dbReference type="AlphaFoldDB" id="A0A8D8TDE0"/>
<evidence type="ECO:0000256" key="22">
    <source>
        <dbReference type="ARBA" id="ARBA00059245"/>
    </source>
</evidence>
<evidence type="ECO:0000256" key="20">
    <source>
        <dbReference type="ARBA" id="ARBA00042009"/>
    </source>
</evidence>
<dbReference type="Gene3D" id="3.90.550.50">
    <property type="match status" value="1"/>
</dbReference>
<evidence type="ECO:0000256" key="13">
    <source>
        <dbReference type="ARBA" id="ARBA00022989"/>
    </source>
</evidence>